<evidence type="ECO:0000313" key="6">
    <source>
        <dbReference type="Proteomes" id="UP000053263"/>
    </source>
</evidence>
<protein>
    <recommendedName>
        <fullName evidence="7">DUF4139 domain-containing protein</fullName>
    </recommendedName>
</protein>
<keyword evidence="6" id="KW-1185">Reference proteome</keyword>
<dbReference type="GO" id="GO:0005643">
    <property type="term" value="C:nuclear pore"/>
    <property type="evidence" value="ECO:0007669"/>
    <property type="project" value="UniProtKB-SubCell"/>
</dbReference>
<dbReference type="InterPro" id="IPR011935">
    <property type="entry name" value="CHP02231"/>
</dbReference>
<feature type="coiled-coil region" evidence="1">
    <location>
        <begin position="149"/>
        <end position="176"/>
    </location>
</feature>
<dbReference type="PANTHER" id="PTHR31005">
    <property type="entry name" value="DUF4139 DOMAIN-CONTAINING PROTEIN"/>
    <property type="match status" value="1"/>
</dbReference>
<evidence type="ECO:0000259" key="4">
    <source>
        <dbReference type="Pfam" id="PF13600"/>
    </source>
</evidence>
<feature type="compositionally biased region" description="Polar residues" evidence="2">
    <location>
        <begin position="304"/>
        <end position="315"/>
    </location>
</feature>
<evidence type="ECO:0000259" key="3">
    <source>
        <dbReference type="Pfam" id="PF13598"/>
    </source>
</evidence>
<evidence type="ECO:0000256" key="2">
    <source>
        <dbReference type="SAM" id="MobiDB-lite"/>
    </source>
</evidence>
<feature type="region of interest" description="Disordered" evidence="2">
    <location>
        <begin position="304"/>
        <end position="423"/>
    </location>
</feature>
<feature type="domain" description="DUF4139" evidence="3">
    <location>
        <begin position="198"/>
        <end position="594"/>
    </location>
</feature>
<evidence type="ECO:0000313" key="5">
    <source>
        <dbReference type="EMBL" id="KII84403.1"/>
    </source>
</evidence>
<sequence>MVALEHTVRVNAPEHAIKAVTVFKFNAEVTRTFSLDLKAGHNKVEIKGLPTSLDSHSVRVTGLGAARLLDVALHSGGTERSLFGQPVHSPEKDSPAVRALRAKKRALESEKSLRGHEANVLVSYATTLSGEHMPPDQIPAFLDCFVQQGRKNILEVAELDEQIDALEEEIKVAAKKEAGLGTHVDITLGVDADTLVELKVVYIVKGAYWTPAYELYATTGEDDQPASKIALHYRARITQNSGEDWAGVVLTLSSGEIGSLFAPGYTTVPELRSRKIMARPQLPKPAWSQSGGGLFGQNLTAGGTGLFGSSNNPPQASGGFFGQSTQPQHSFGVFGSSATHSAPAGNLFGSATAQSTSSSAPESGLFQSRQDSAPDGQLPTTGGLFGSAITPQESQPQPVADSGSDNFEVIPSPGADFSEPTTTVTESPLALSYTVAEGAPTSIPSDNLPHQVGVMVLQFETNVTYVATPRARPQLYLQAKVKNTTEHRLLAGPVRVFLDGGFISATNIPNISAGDTFSCTLGVDSGAILTYSRTAHTTPDTTRAFSETYNTTTYKVRLRLRNTHSFALSPLVIRDALPTVDNEDKRVKVVLRQPSGLLDAVGGALANVDGQPGINVRWTEVKDKKGGVDDGHYEWVGSEYILKLLKLKSSEKSDFN</sequence>
<dbReference type="Proteomes" id="UP000053263">
    <property type="component" value="Unassembled WGS sequence"/>
</dbReference>
<organism evidence="5 6">
    <name type="scientific">Plicaturopsis crispa FD-325 SS-3</name>
    <dbReference type="NCBI Taxonomy" id="944288"/>
    <lineage>
        <taxon>Eukaryota</taxon>
        <taxon>Fungi</taxon>
        <taxon>Dikarya</taxon>
        <taxon>Basidiomycota</taxon>
        <taxon>Agaricomycotina</taxon>
        <taxon>Agaricomycetes</taxon>
        <taxon>Agaricomycetidae</taxon>
        <taxon>Amylocorticiales</taxon>
        <taxon>Amylocorticiaceae</taxon>
        <taxon>Plicatura</taxon>
        <taxon>Plicaturopsis crispa</taxon>
    </lineage>
</organism>
<dbReference type="OrthoDB" id="10068793at2759"/>
<keyword evidence="1" id="KW-0175">Coiled coil</keyword>
<reference evidence="5 6" key="1">
    <citation type="submission" date="2014-06" db="EMBL/GenBank/DDBJ databases">
        <title>Evolutionary Origins and Diversification of the Mycorrhizal Mutualists.</title>
        <authorList>
            <consortium name="DOE Joint Genome Institute"/>
            <consortium name="Mycorrhizal Genomics Consortium"/>
            <person name="Kohler A."/>
            <person name="Kuo A."/>
            <person name="Nagy L.G."/>
            <person name="Floudas D."/>
            <person name="Copeland A."/>
            <person name="Barry K.W."/>
            <person name="Cichocki N."/>
            <person name="Veneault-Fourrey C."/>
            <person name="LaButti K."/>
            <person name="Lindquist E.A."/>
            <person name="Lipzen A."/>
            <person name="Lundell T."/>
            <person name="Morin E."/>
            <person name="Murat C."/>
            <person name="Riley R."/>
            <person name="Ohm R."/>
            <person name="Sun H."/>
            <person name="Tunlid A."/>
            <person name="Henrissat B."/>
            <person name="Grigoriev I.V."/>
            <person name="Hibbett D.S."/>
            <person name="Martin F."/>
        </authorList>
    </citation>
    <scope>NUCLEOTIDE SEQUENCE [LARGE SCALE GENOMIC DNA]</scope>
    <source>
        <strain evidence="5 6">FD-325 SS-3</strain>
    </source>
</reference>
<feature type="compositionally biased region" description="Low complexity" evidence="2">
    <location>
        <begin position="350"/>
        <end position="360"/>
    </location>
</feature>
<accession>A0A0C9T892</accession>
<dbReference type="EMBL" id="KN832571">
    <property type="protein sequence ID" value="KII84403.1"/>
    <property type="molecule type" value="Genomic_DNA"/>
</dbReference>
<dbReference type="HOGENOM" id="CLU_010457_2_0_1"/>
<name>A0A0C9T892_PLICR</name>
<dbReference type="InterPro" id="IPR037291">
    <property type="entry name" value="DUF4139"/>
</dbReference>
<dbReference type="AlphaFoldDB" id="A0A0C9T892"/>
<gene>
    <name evidence="5" type="ORF">PLICRDRAFT_32431</name>
</gene>
<dbReference type="Pfam" id="PF13600">
    <property type="entry name" value="DUF4140"/>
    <property type="match status" value="1"/>
</dbReference>
<proteinExistence type="predicted"/>
<feature type="domain" description="DUF4140" evidence="4">
    <location>
        <begin position="20"/>
        <end position="117"/>
    </location>
</feature>
<dbReference type="PANTHER" id="PTHR31005:SF8">
    <property type="entry name" value="DUF4139 DOMAIN-CONTAINING PROTEIN"/>
    <property type="match status" value="1"/>
</dbReference>
<dbReference type="Pfam" id="PF13598">
    <property type="entry name" value="DUF4139"/>
    <property type="match status" value="1"/>
</dbReference>
<dbReference type="InterPro" id="IPR025554">
    <property type="entry name" value="DUF4140"/>
</dbReference>
<evidence type="ECO:0008006" key="7">
    <source>
        <dbReference type="Google" id="ProtNLM"/>
    </source>
</evidence>
<evidence type="ECO:0000256" key="1">
    <source>
        <dbReference type="SAM" id="Coils"/>
    </source>
</evidence>